<dbReference type="AlphaFoldDB" id="A0A5K7YWD9"/>
<dbReference type="OrthoDB" id="9763894at2"/>
<dbReference type="SMART" id="SM00790">
    <property type="entry name" value="AFOR_N"/>
    <property type="match status" value="1"/>
</dbReference>
<dbReference type="Gene3D" id="3.60.9.10">
    <property type="entry name" value="Aldehyde ferredoxin oxidoreductase, N-terminal domain"/>
    <property type="match status" value="1"/>
</dbReference>
<dbReference type="SUPFAM" id="SSF48310">
    <property type="entry name" value="Aldehyde ferredoxin oxidoreductase, C-terminal domains"/>
    <property type="match status" value="1"/>
</dbReference>
<evidence type="ECO:0000256" key="2">
    <source>
        <dbReference type="ARBA" id="ARBA00011032"/>
    </source>
</evidence>
<dbReference type="Pfam" id="PF02730">
    <property type="entry name" value="AFOR_N"/>
    <property type="match status" value="1"/>
</dbReference>
<dbReference type="PANTHER" id="PTHR30038">
    <property type="entry name" value="ALDEHYDE FERREDOXIN OXIDOREDUCTASE"/>
    <property type="match status" value="1"/>
</dbReference>
<dbReference type="Proteomes" id="UP000427906">
    <property type="component" value="Chromosome"/>
</dbReference>
<keyword evidence="5" id="KW-0408">Iron</keyword>
<dbReference type="KEGG" id="dalk:DSCA_62330"/>
<proteinExistence type="inferred from homology"/>
<dbReference type="InterPro" id="IPR001203">
    <property type="entry name" value="OxRdtase_Ald_Fedxn_C"/>
</dbReference>
<dbReference type="PANTHER" id="PTHR30038:SF0">
    <property type="entry name" value="TUNGSTEN-CONTAINING ALDEHYDE FERREDOXIN OXIDOREDUCTASE"/>
    <property type="match status" value="1"/>
</dbReference>
<evidence type="ECO:0000313" key="8">
    <source>
        <dbReference type="EMBL" id="BBO72303.1"/>
    </source>
</evidence>
<keyword evidence="9" id="KW-1185">Reference proteome</keyword>
<evidence type="ECO:0000256" key="6">
    <source>
        <dbReference type="ARBA" id="ARBA00023014"/>
    </source>
</evidence>
<dbReference type="InterPro" id="IPR013983">
    <property type="entry name" value="Ald_Fedxn_OxRdtase_N"/>
</dbReference>
<dbReference type="RefSeq" id="WP_155320020.1">
    <property type="nucleotide sequence ID" value="NZ_AP021874.1"/>
</dbReference>
<dbReference type="SUPFAM" id="SSF56228">
    <property type="entry name" value="Aldehyde ferredoxin oxidoreductase, N-terminal domain"/>
    <property type="match status" value="1"/>
</dbReference>
<dbReference type="Gene3D" id="1.10.569.10">
    <property type="entry name" value="Aldehyde Ferredoxin Oxidoreductase Protein, subunit A, domain 2"/>
    <property type="match status" value="1"/>
</dbReference>
<dbReference type="InterPro" id="IPR051919">
    <property type="entry name" value="W-dependent_AOR"/>
</dbReference>
<evidence type="ECO:0000256" key="5">
    <source>
        <dbReference type="ARBA" id="ARBA00023004"/>
    </source>
</evidence>
<protein>
    <submittedName>
        <fullName evidence="8">Aldehyde ferredoxin oxidoreductase</fullName>
    </submittedName>
</protein>
<dbReference type="InterPro" id="IPR036021">
    <property type="entry name" value="Tungsten_al_ferr_oxy-like_C"/>
</dbReference>
<dbReference type="InterPro" id="IPR013984">
    <property type="entry name" value="Ald_Fedxn_OxRdtase_dom2"/>
</dbReference>
<organism evidence="8 9">
    <name type="scientific">Desulfosarcina alkanivorans</name>
    <dbReference type="NCBI Taxonomy" id="571177"/>
    <lineage>
        <taxon>Bacteria</taxon>
        <taxon>Pseudomonadati</taxon>
        <taxon>Thermodesulfobacteriota</taxon>
        <taxon>Desulfobacteria</taxon>
        <taxon>Desulfobacterales</taxon>
        <taxon>Desulfosarcinaceae</taxon>
        <taxon>Desulfosarcina</taxon>
    </lineage>
</organism>
<evidence type="ECO:0000313" key="9">
    <source>
        <dbReference type="Proteomes" id="UP000427906"/>
    </source>
</evidence>
<keyword evidence="3" id="KW-0004">4Fe-4S</keyword>
<gene>
    <name evidence="8" type="ORF">DSCA_62330</name>
</gene>
<evidence type="ECO:0000256" key="4">
    <source>
        <dbReference type="ARBA" id="ARBA00022723"/>
    </source>
</evidence>
<dbReference type="GO" id="GO:0051539">
    <property type="term" value="F:4 iron, 4 sulfur cluster binding"/>
    <property type="evidence" value="ECO:0007669"/>
    <property type="project" value="UniProtKB-KW"/>
</dbReference>
<dbReference type="Pfam" id="PF01314">
    <property type="entry name" value="AFOR_C"/>
    <property type="match status" value="1"/>
</dbReference>
<dbReference type="EMBL" id="AP021874">
    <property type="protein sequence ID" value="BBO72303.1"/>
    <property type="molecule type" value="Genomic_DNA"/>
</dbReference>
<reference evidence="8 9" key="1">
    <citation type="submission" date="2019-11" db="EMBL/GenBank/DDBJ databases">
        <title>Comparative genomics of hydrocarbon-degrading Desulfosarcina strains.</title>
        <authorList>
            <person name="Watanabe M."/>
            <person name="Kojima H."/>
            <person name="Fukui M."/>
        </authorList>
    </citation>
    <scope>NUCLEOTIDE SEQUENCE [LARGE SCALE GENOMIC DNA]</scope>
    <source>
        <strain evidence="8 9">PL12</strain>
    </source>
</reference>
<comment type="cofactor">
    <cofactor evidence="1">
        <name>[4Fe-4S] cluster</name>
        <dbReference type="ChEBI" id="CHEBI:49883"/>
    </cofactor>
</comment>
<name>A0A5K7YWD9_9BACT</name>
<sequence>MATPKGGIFGRILEIDLTTQKYKTLSVGEDTYRRYLGGAGMGSYLLFKRLGAGHDPMAADSPIFLGAGPLSGTACASTRCSFVNKSPYTGRLSHAEVGSFVGNELKWAGWDGILITGKSKKPVYLYIRNDTVVFKDAGMLWGKDTHVTEETILEQVKDPYVKVASIGPGGENQVGYAAVMVERFRAAARTGTGALMGNKQLKAIALRGTRYVPVADREAFTRAAAANKDFSIKKEGWQGLKRWGTAGLIELKHHVTGSLITKNYQTTWYPDVEEIGAEEANRRFWKKHSACYNCPNHCMKLGVIRGGDYDGLIAEGPEYETGGLLGSNLGIADFDLMMAAIELCDAMGLDAISTGGSIAFAMELFQRDLLTAKDLGGMTLEWGDGDAVIEVIKKIAFKEGKAGQLLSKGVKKMAEEIGGDAMDYACIVKGKEMAAHDPRGDKPRGVSYALGTCGGDHHEGNSPAGQAKRCLHNSLVICSFVGGYWSPKMFVDMLNPLCGWDMDEAELMAAGRRIRTLERCFNVREGVSRKEDTLPKRMLTEPLPEGPKKGAVFSPAEMKKVQDDYYGYFGWDDNGIPTEATLNELGLGFAVEDVNAARA</sequence>
<dbReference type="InterPro" id="IPR036503">
    <property type="entry name" value="Ald_Fedxn_OxRdtase_N_sf"/>
</dbReference>
<comment type="similarity">
    <text evidence="2">Belongs to the AOR/FOR family.</text>
</comment>
<feature type="domain" description="Aldehyde ferredoxin oxidoreductase N-terminal" evidence="7">
    <location>
        <begin position="8"/>
        <end position="210"/>
    </location>
</feature>
<evidence type="ECO:0000256" key="1">
    <source>
        <dbReference type="ARBA" id="ARBA00001966"/>
    </source>
</evidence>
<evidence type="ECO:0000256" key="3">
    <source>
        <dbReference type="ARBA" id="ARBA00022485"/>
    </source>
</evidence>
<dbReference type="GO" id="GO:0046872">
    <property type="term" value="F:metal ion binding"/>
    <property type="evidence" value="ECO:0007669"/>
    <property type="project" value="UniProtKB-KW"/>
</dbReference>
<dbReference type="GO" id="GO:0009055">
    <property type="term" value="F:electron transfer activity"/>
    <property type="evidence" value="ECO:0007669"/>
    <property type="project" value="InterPro"/>
</dbReference>
<dbReference type="GO" id="GO:0016625">
    <property type="term" value="F:oxidoreductase activity, acting on the aldehyde or oxo group of donors, iron-sulfur protein as acceptor"/>
    <property type="evidence" value="ECO:0007669"/>
    <property type="project" value="InterPro"/>
</dbReference>
<keyword evidence="6" id="KW-0411">Iron-sulfur</keyword>
<evidence type="ECO:0000259" key="7">
    <source>
        <dbReference type="SMART" id="SM00790"/>
    </source>
</evidence>
<accession>A0A5K7YWD9</accession>
<keyword evidence="4" id="KW-0479">Metal-binding</keyword>